<name>A0A6P1NFT2_9PROT</name>
<evidence type="ECO:0000256" key="2">
    <source>
        <dbReference type="ARBA" id="ARBA00022475"/>
    </source>
</evidence>
<evidence type="ECO:0000313" key="9">
    <source>
        <dbReference type="Proteomes" id="UP000463975"/>
    </source>
</evidence>
<feature type="transmembrane region" description="Helical" evidence="6">
    <location>
        <begin position="149"/>
        <end position="170"/>
    </location>
</feature>
<evidence type="ECO:0000256" key="6">
    <source>
        <dbReference type="SAM" id="Phobius"/>
    </source>
</evidence>
<dbReference type="Gene3D" id="1.20.1250.20">
    <property type="entry name" value="MFS general substrate transporter like domains"/>
    <property type="match status" value="1"/>
</dbReference>
<proteinExistence type="predicted"/>
<evidence type="ECO:0000313" key="8">
    <source>
        <dbReference type="EMBL" id="QHI95314.1"/>
    </source>
</evidence>
<organism evidence="8 9">
    <name type="scientific">Aristophania vespae</name>
    <dbReference type="NCBI Taxonomy" id="2697033"/>
    <lineage>
        <taxon>Bacteria</taxon>
        <taxon>Pseudomonadati</taxon>
        <taxon>Pseudomonadota</taxon>
        <taxon>Alphaproteobacteria</taxon>
        <taxon>Acetobacterales</taxon>
        <taxon>Acetobacteraceae</taxon>
        <taxon>Aristophania</taxon>
    </lineage>
</organism>
<evidence type="ECO:0000256" key="4">
    <source>
        <dbReference type="ARBA" id="ARBA00022989"/>
    </source>
</evidence>
<keyword evidence="5 6" id="KW-0472">Membrane</keyword>
<reference evidence="8 9" key="1">
    <citation type="submission" date="2020-01" db="EMBL/GenBank/DDBJ databases">
        <title>Genome sequencing of strain KACC 21507.</title>
        <authorList>
            <person name="Heo J."/>
            <person name="Kim S.-J."/>
            <person name="Kim J.-S."/>
            <person name="Hong S.-B."/>
            <person name="Kwon S.-W."/>
        </authorList>
    </citation>
    <scope>NUCLEOTIDE SEQUENCE [LARGE SCALE GENOMIC DNA]</scope>
    <source>
        <strain evidence="8 9">KACC 21507</strain>
    </source>
</reference>
<gene>
    <name evidence="8" type="ORF">GT348_02615</name>
</gene>
<feature type="transmembrane region" description="Helical" evidence="6">
    <location>
        <begin position="284"/>
        <end position="301"/>
    </location>
</feature>
<dbReference type="GO" id="GO:0005886">
    <property type="term" value="C:plasma membrane"/>
    <property type="evidence" value="ECO:0007669"/>
    <property type="project" value="UniProtKB-SubCell"/>
</dbReference>
<comment type="subcellular location">
    <subcellularLocation>
        <location evidence="1">Cell membrane</location>
        <topology evidence="1">Multi-pass membrane protein</topology>
    </subcellularLocation>
</comment>
<keyword evidence="4 6" id="KW-1133">Transmembrane helix</keyword>
<feature type="transmembrane region" description="Helical" evidence="6">
    <location>
        <begin position="176"/>
        <end position="196"/>
    </location>
</feature>
<feature type="transmembrane region" description="Helical" evidence="6">
    <location>
        <begin position="60"/>
        <end position="81"/>
    </location>
</feature>
<dbReference type="RefSeq" id="WP_160618392.1">
    <property type="nucleotide sequence ID" value="NZ_CP047652.1"/>
</dbReference>
<dbReference type="KEGG" id="bomb:GT348_02615"/>
<keyword evidence="3 6" id="KW-0812">Transmembrane</keyword>
<evidence type="ECO:0000256" key="5">
    <source>
        <dbReference type="ARBA" id="ARBA00023136"/>
    </source>
</evidence>
<feature type="transmembrane region" description="Helical" evidence="6">
    <location>
        <begin position="22"/>
        <end position="48"/>
    </location>
</feature>
<dbReference type="Proteomes" id="UP000463975">
    <property type="component" value="Chromosome"/>
</dbReference>
<dbReference type="InterPro" id="IPR050189">
    <property type="entry name" value="MFS_Efflux_Transporters"/>
</dbReference>
<feature type="transmembrane region" description="Helical" evidence="6">
    <location>
        <begin position="88"/>
        <end position="111"/>
    </location>
</feature>
<feature type="transmembrane region" description="Helical" evidence="6">
    <location>
        <begin position="307"/>
        <end position="328"/>
    </location>
</feature>
<keyword evidence="9" id="KW-1185">Reference proteome</keyword>
<evidence type="ECO:0000256" key="1">
    <source>
        <dbReference type="ARBA" id="ARBA00004651"/>
    </source>
</evidence>
<dbReference type="GO" id="GO:0022857">
    <property type="term" value="F:transmembrane transporter activity"/>
    <property type="evidence" value="ECO:0007669"/>
    <property type="project" value="InterPro"/>
</dbReference>
<feature type="transmembrane region" description="Helical" evidence="6">
    <location>
        <begin position="117"/>
        <end position="137"/>
    </location>
</feature>
<dbReference type="PANTHER" id="PTHR43124">
    <property type="entry name" value="PURINE EFFLUX PUMP PBUE"/>
    <property type="match status" value="1"/>
</dbReference>
<dbReference type="InterPro" id="IPR036259">
    <property type="entry name" value="MFS_trans_sf"/>
</dbReference>
<dbReference type="EMBL" id="CP047652">
    <property type="protein sequence ID" value="QHI95314.1"/>
    <property type="molecule type" value="Genomic_DNA"/>
</dbReference>
<evidence type="ECO:0000259" key="7">
    <source>
        <dbReference type="PROSITE" id="PS50850"/>
    </source>
</evidence>
<feature type="transmembrane region" description="Helical" evidence="6">
    <location>
        <begin position="340"/>
        <end position="362"/>
    </location>
</feature>
<dbReference type="CDD" id="cd17324">
    <property type="entry name" value="MFS_NepI_like"/>
    <property type="match status" value="1"/>
</dbReference>
<dbReference type="PROSITE" id="PS50850">
    <property type="entry name" value="MFS"/>
    <property type="match status" value="1"/>
</dbReference>
<feature type="transmembrane region" description="Helical" evidence="6">
    <location>
        <begin position="374"/>
        <end position="396"/>
    </location>
</feature>
<keyword evidence="2" id="KW-1003">Cell membrane</keyword>
<feature type="domain" description="Major facilitator superfamily (MFS) profile" evidence="7">
    <location>
        <begin position="22"/>
        <end position="400"/>
    </location>
</feature>
<dbReference type="AlphaFoldDB" id="A0A6P1NFT2"/>
<sequence length="402" mass="42533">MDAAITHDAVERVRPLHGVKPALTALAIGTFAVGAGEFGIMSILPAFAHSLNLTIEQATPVISSYALGVVIGAPVLAVAGAKLSRRSMVLALLCLFIIGNIATILCTQLPYIEAMRFITGLPHGAFFGIAALIGASLVDHAHRGRAIGFVFSGIMLSTLIGAPAFGVASQYVSWRIIYGFIAFLGFICILSVLYYIPKDKPHPDINPLSELNALKSGQVWLTLLTGAIGFGGLFGVYTFLTSALAEVTHLNHWIISIYQVIYGLGLVAGNAFGSIMVDRNLNKTVLIALIASIIFMIGFWLTLPYAWLALIFCFLLPAACIMLSPALQTRLMDVAGEAQTLAAALNHSAFNMANALGPWIAAQLIESGFGLGSVGWGGALLSAGGLLIYLVAMYLMKRSAAH</sequence>
<accession>A0A6P1NFT2</accession>
<evidence type="ECO:0000256" key="3">
    <source>
        <dbReference type="ARBA" id="ARBA00022692"/>
    </source>
</evidence>
<feature type="transmembrane region" description="Helical" evidence="6">
    <location>
        <begin position="252"/>
        <end position="272"/>
    </location>
</feature>
<dbReference type="Pfam" id="PF07690">
    <property type="entry name" value="MFS_1"/>
    <property type="match status" value="1"/>
</dbReference>
<protein>
    <submittedName>
        <fullName evidence="8">MFS transporter</fullName>
    </submittedName>
</protein>
<feature type="transmembrane region" description="Helical" evidence="6">
    <location>
        <begin position="217"/>
        <end position="240"/>
    </location>
</feature>
<dbReference type="InterPro" id="IPR011701">
    <property type="entry name" value="MFS"/>
</dbReference>
<dbReference type="PANTHER" id="PTHR43124:SF3">
    <property type="entry name" value="CHLORAMPHENICOL EFFLUX PUMP RV0191"/>
    <property type="match status" value="1"/>
</dbReference>
<dbReference type="SUPFAM" id="SSF103473">
    <property type="entry name" value="MFS general substrate transporter"/>
    <property type="match status" value="1"/>
</dbReference>
<dbReference type="InterPro" id="IPR020846">
    <property type="entry name" value="MFS_dom"/>
</dbReference>